<dbReference type="SMART" id="SM00065">
    <property type="entry name" value="GAF"/>
    <property type="match status" value="1"/>
</dbReference>
<evidence type="ECO:0000259" key="6">
    <source>
        <dbReference type="PROSITE" id="PS50113"/>
    </source>
</evidence>
<dbReference type="SMART" id="SM00448">
    <property type="entry name" value="REC"/>
    <property type="match status" value="2"/>
</dbReference>
<dbReference type="SMART" id="SM00267">
    <property type="entry name" value="GGDEF"/>
    <property type="match status" value="1"/>
</dbReference>
<dbReference type="InterPro" id="IPR043128">
    <property type="entry name" value="Rev_trsase/Diguanyl_cyclase"/>
</dbReference>
<dbReference type="InterPro" id="IPR052155">
    <property type="entry name" value="Biofilm_reg_signaling"/>
</dbReference>
<dbReference type="Pfam" id="PF00989">
    <property type="entry name" value="PAS"/>
    <property type="match status" value="1"/>
</dbReference>
<dbReference type="InterPro" id="IPR029787">
    <property type="entry name" value="Nucleotide_cyclase"/>
</dbReference>
<dbReference type="InterPro" id="IPR013767">
    <property type="entry name" value="PAS_fold"/>
</dbReference>
<dbReference type="Gene3D" id="3.30.70.270">
    <property type="match status" value="1"/>
</dbReference>
<accession>A0A6L6Q3T0</accession>
<reference evidence="9 10" key="1">
    <citation type="submission" date="2019-11" db="EMBL/GenBank/DDBJ databases">
        <title>Type strains purchased from KCTC, JCM and DSMZ.</title>
        <authorList>
            <person name="Lu H."/>
        </authorList>
    </citation>
    <scope>NUCLEOTIDE SEQUENCE [LARGE SCALE GENOMIC DNA]</scope>
    <source>
        <strain evidence="9 10">KCTC 42409</strain>
    </source>
</reference>
<dbReference type="Pfam" id="PF00990">
    <property type="entry name" value="GGDEF"/>
    <property type="match status" value="1"/>
</dbReference>
<feature type="domain" description="GGDEF" evidence="8">
    <location>
        <begin position="655"/>
        <end position="788"/>
    </location>
</feature>
<dbReference type="PROSITE" id="PS50887">
    <property type="entry name" value="GGDEF"/>
    <property type="match status" value="1"/>
</dbReference>
<dbReference type="SUPFAM" id="SSF55785">
    <property type="entry name" value="PYP-like sensor domain (PAS domain)"/>
    <property type="match status" value="2"/>
</dbReference>
<dbReference type="Gene3D" id="3.30.450.40">
    <property type="match status" value="1"/>
</dbReference>
<dbReference type="PROSITE" id="PS50112">
    <property type="entry name" value="PAS"/>
    <property type="match status" value="2"/>
</dbReference>
<dbReference type="Pfam" id="PF13426">
    <property type="entry name" value="PAS_9"/>
    <property type="match status" value="1"/>
</dbReference>
<dbReference type="InterPro" id="IPR001610">
    <property type="entry name" value="PAC"/>
</dbReference>
<dbReference type="InterPro" id="IPR000160">
    <property type="entry name" value="GGDEF_dom"/>
</dbReference>
<dbReference type="EMBL" id="WNLA01000015">
    <property type="protein sequence ID" value="MTW04340.1"/>
    <property type="molecule type" value="Genomic_DNA"/>
</dbReference>
<dbReference type="Gene3D" id="3.30.450.20">
    <property type="entry name" value="PAS domain"/>
    <property type="match status" value="2"/>
</dbReference>
<organism evidence="9 10">
    <name type="scientific">Pseudoduganella ginsengisoli</name>
    <dbReference type="NCBI Taxonomy" id="1462440"/>
    <lineage>
        <taxon>Bacteria</taxon>
        <taxon>Pseudomonadati</taxon>
        <taxon>Pseudomonadota</taxon>
        <taxon>Betaproteobacteria</taxon>
        <taxon>Burkholderiales</taxon>
        <taxon>Oxalobacteraceae</taxon>
        <taxon>Telluria group</taxon>
        <taxon>Pseudoduganella</taxon>
    </lineage>
</organism>
<evidence type="ECO:0000256" key="2">
    <source>
        <dbReference type="ARBA" id="ARBA00022777"/>
    </source>
</evidence>
<dbReference type="InterPro" id="IPR001789">
    <property type="entry name" value="Sig_transdc_resp-reg_receiver"/>
</dbReference>
<evidence type="ECO:0000313" key="10">
    <source>
        <dbReference type="Proteomes" id="UP000484015"/>
    </source>
</evidence>
<dbReference type="OrthoDB" id="9813903at2"/>
<dbReference type="InterPro" id="IPR035965">
    <property type="entry name" value="PAS-like_dom_sf"/>
</dbReference>
<dbReference type="SMART" id="SM00091">
    <property type="entry name" value="PAS"/>
    <property type="match status" value="2"/>
</dbReference>
<evidence type="ECO:0000256" key="3">
    <source>
        <dbReference type="PROSITE-ProRule" id="PRU00169"/>
    </source>
</evidence>
<feature type="domain" description="PAC" evidence="6">
    <location>
        <begin position="571"/>
        <end position="623"/>
    </location>
</feature>
<dbReference type="NCBIfam" id="TIGR00229">
    <property type="entry name" value="sensory_box"/>
    <property type="match status" value="2"/>
</dbReference>
<feature type="modified residue" description="4-aspartylphosphate" evidence="3">
    <location>
        <position position="80"/>
    </location>
</feature>
<keyword evidence="1" id="KW-0808">Transferase</keyword>
<dbReference type="InterPro" id="IPR000700">
    <property type="entry name" value="PAS-assoc_C"/>
</dbReference>
<dbReference type="PROSITE" id="PS50113">
    <property type="entry name" value="PAC"/>
    <property type="match status" value="1"/>
</dbReference>
<dbReference type="SUPFAM" id="SSF55781">
    <property type="entry name" value="GAF domain-like"/>
    <property type="match status" value="1"/>
</dbReference>
<feature type="domain" description="Response regulatory" evidence="4">
    <location>
        <begin position="1065"/>
        <end position="1180"/>
    </location>
</feature>
<protein>
    <submittedName>
        <fullName evidence="9">EAL domain-containing protein</fullName>
    </submittedName>
</protein>
<dbReference type="SMART" id="SM00052">
    <property type="entry name" value="EAL"/>
    <property type="match status" value="1"/>
</dbReference>
<feature type="domain" description="PAS" evidence="5">
    <location>
        <begin position="374"/>
        <end position="427"/>
    </location>
</feature>
<dbReference type="SUPFAM" id="SSF52172">
    <property type="entry name" value="CheY-like"/>
    <property type="match status" value="2"/>
</dbReference>
<proteinExistence type="predicted"/>
<dbReference type="SMART" id="SM00086">
    <property type="entry name" value="PAC"/>
    <property type="match status" value="2"/>
</dbReference>
<keyword evidence="10" id="KW-1185">Reference proteome</keyword>
<dbReference type="Pfam" id="PF13185">
    <property type="entry name" value="GAF_2"/>
    <property type="match status" value="1"/>
</dbReference>
<dbReference type="SUPFAM" id="SSF141868">
    <property type="entry name" value="EAL domain-like"/>
    <property type="match status" value="1"/>
</dbReference>
<dbReference type="PANTHER" id="PTHR44757:SF2">
    <property type="entry name" value="BIOFILM ARCHITECTURE MAINTENANCE PROTEIN MBAA"/>
    <property type="match status" value="1"/>
</dbReference>
<dbReference type="PROSITE" id="PS50883">
    <property type="entry name" value="EAL"/>
    <property type="match status" value="1"/>
</dbReference>
<evidence type="ECO:0000259" key="7">
    <source>
        <dbReference type="PROSITE" id="PS50883"/>
    </source>
</evidence>
<feature type="domain" description="PAS" evidence="5">
    <location>
        <begin position="498"/>
        <end position="549"/>
    </location>
</feature>
<evidence type="ECO:0000259" key="8">
    <source>
        <dbReference type="PROSITE" id="PS50887"/>
    </source>
</evidence>
<comment type="caution">
    <text evidence="9">The sequence shown here is derived from an EMBL/GenBank/DDBJ whole genome shotgun (WGS) entry which is preliminary data.</text>
</comment>
<dbReference type="InterPro" id="IPR001633">
    <property type="entry name" value="EAL_dom"/>
</dbReference>
<dbReference type="CDD" id="cd01948">
    <property type="entry name" value="EAL"/>
    <property type="match status" value="1"/>
</dbReference>
<dbReference type="Gene3D" id="3.40.50.2300">
    <property type="match status" value="2"/>
</dbReference>
<evidence type="ECO:0000259" key="5">
    <source>
        <dbReference type="PROSITE" id="PS50112"/>
    </source>
</evidence>
<dbReference type="PANTHER" id="PTHR44757">
    <property type="entry name" value="DIGUANYLATE CYCLASE DGCP"/>
    <property type="match status" value="1"/>
</dbReference>
<dbReference type="InterPro" id="IPR029016">
    <property type="entry name" value="GAF-like_dom_sf"/>
</dbReference>
<dbReference type="GO" id="GO:0016301">
    <property type="term" value="F:kinase activity"/>
    <property type="evidence" value="ECO:0007669"/>
    <property type="project" value="UniProtKB-KW"/>
</dbReference>
<dbReference type="CDD" id="cd01949">
    <property type="entry name" value="GGDEF"/>
    <property type="match status" value="1"/>
</dbReference>
<dbReference type="GO" id="GO:0000160">
    <property type="term" value="P:phosphorelay signal transduction system"/>
    <property type="evidence" value="ECO:0007669"/>
    <property type="project" value="InterPro"/>
</dbReference>
<evidence type="ECO:0000313" key="9">
    <source>
        <dbReference type="EMBL" id="MTW04340.1"/>
    </source>
</evidence>
<dbReference type="SUPFAM" id="SSF55073">
    <property type="entry name" value="Nucleotide cyclase"/>
    <property type="match status" value="1"/>
</dbReference>
<dbReference type="InterPro" id="IPR011006">
    <property type="entry name" value="CheY-like_superfamily"/>
</dbReference>
<feature type="domain" description="Response regulatory" evidence="4">
    <location>
        <begin position="31"/>
        <end position="148"/>
    </location>
</feature>
<evidence type="ECO:0000256" key="1">
    <source>
        <dbReference type="ARBA" id="ARBA00022679"/>
    </source>
</evidence>
<dbReference type="InterPro" id="IPR003018">
    <property type="entry name" value="GAF"/>
</dbReference>
<dbReference type="Pfam" id="PF00072">
    <property type="entry name" value="Response_reg"/>
    <property type="match status" value="2"/>
</dbReference>
<evidence type="ECO:0000259" key="4">
    <source>
        <dbReference type="PROSITE" id="PS50110"/>
    </source>
</evidence>
<keyword evidence="2" id="KW-0418">Kinase</keyword>
<dbReference type="CDD" id="cd17569">
    <property type="entry name" value="REC_HupR-like"/>
    <property type="match status" value="1"/>
</dbReference>
<dbReference type="InterPro" id="IPR035919">
    <property type="entry name" value="EAL_sf"/>
</dbReference>
<keyword evidence="3" id="KW-0597">Phosphoprotein</keyword>
<sequence>MTKDMQMEIPSMPARDQEPQEHALQQGAARTVLVVDDRPTNREFLLTLLGFTPHRLLQAGDGAQALELTRRERPDLIITDLLMPTMDGYAFTQELRNDPTLCHIPVIFFSATYSCQEMHAMAAACGVRTVLSKPADPQTILDAVSEELGLHAEAPQAIPPALQDSGAASAPLHAAEPPASALADATEALAIANELVALGLRLSSERDGAEMAKVFTETAAHILKAECIALCLLDGQEQVVQHLATHGVDPAVLCGHALDRGTLPGSLLDAHHVVRLAASDGPMDNLPPGHPPVRNLLGMALRDRYNLYGWLYFAGRHNQPEFTEQDVHTASTLAAQLTVAYYSLNLYQVVQRHAAQLQMEASARRDADLALRASENRYRAMSESAPDAIVTLDHDLHILHFNRAAVAMFGYTETEMLGQSVMLLMPERYRNKARMRYEQFRLTTEPYYSGRVAEVHGRRKNGEEFIAEQSLSIVHVDGKQMFTAILRDTTQRRQMESRLRMSAMVFDNTQESITTTDADCRIIGVNPAFEQITGYKEREVLGRNPSLLHSGRHDSAFYRAMWASLENTGQWRGEIWNRRKNGQVYPERMSICAVRDPHGNISAYVSVSSDISALKEAHHQLDFLANHDPLTLLPNRNLLNDRLQLAMAAAGHDGAMVAVVLFNVDRLQRINDSMGHDAGDALLQAMARRLNRIVTPGDTLAHLGADEFALMLTKCKQPDDVIVAARQLMEEIARPVHLQGQDIYVTASVGISIYPRDGATASALLIGADVALSHVKEAGRNGFRFFTGEMNAHAQRFMSLERHLRHAIERNELTLLYQPQVSLSDGRISGMEALLRWHSPELGMVPPSDFIPLAEDTGQIIEIGAWVLQQACDQNKAWQQAGLVPLPVAVNVSARQLSAGNLPATVRTALAASGLAPECLEIELTESIMMQDAEAVQAQLSELAQMGVSVSLDDFGTGYSSLGYLSRFTLDKLKIDQTFVRNITCEPRSAAIAQATIALAHGLDLVVVAEGVETPGQLNYLRSIGCDKIQGYLFSKPLAAADFGALLREGRTLMQENLALVPARTLLLVDDEPGAAYAMARLFRREGYRIVVAHSGREALELLATQAAQVIVSDQRMPDMPGAEFLARARELYPQTVRILLSGYTDIKTVTDAVNRGAVYKCVAKPWDDAELKATVHAAFRQAEQGERRAG</sequence>
<feature type="modified residue" description="4-aspartylphosphate" evidence="3">
    <location>
        <position position="1114"/>
    </location>
</feature>
<dbReference type="CDD" id="cd00130">
    <property type="entry name" value="PAS"/>
    <property type="match status" value="2"/>
</dbReference>
<dbReference type="Pfam" id="PF00563">
    <property type="entry name" value="EAL"/>
    <property type="match status" value="1"/>
</dbReference>
<dbReference type="PROSITE" id="PS50110">
    <property type="entry name" value="RESPONSE_REGULATORY"/>
    <property type="match status" value="2"/>
</dbReference>
<dbReference type="NCBIfam" id="TIGR00254">
    <property type="entry name" value="GGDEF"/>
    <property type="match status" value="1"/>
</dbReference>
<dbReference type="InterPro" id="IPR000014">
    <property type="entry name" value="PAS"/>
</dbReference>
<feature type="domain" description="EAL" evidence="7">
    <location>
        <begin position="797"/>
        <end position="1051"/>
    </location>
</feature>
<dbReference type="Gene3D" id="3.20.20.450">
    <property type="entry name" value="EAL domain"/>
    <property type="match status" value="1"/>
</dbReference>
<dbReference type="Proteomes" id="UP000484015">
    <property type="component" value="Unassembled WGS sequence"/>
</dbReference>
<dbReference type="FunFam" id="3.20.20.450:FF:000001">
    <property type="entry name" value="Cyclic di-GMP phosphodiesterase yahA"/>
    <property type="match status" value="1"/>
</dbReference>
<gene>
    <name evidence="9" type="ORF">GM668_19870</name>
</gene>
<name>A0A6L6Q3T0_9BURK</name>
<dbReference type="AlphaFoldDB" id="A0A6L6Q3T0"/>